<evidence type="ECO:0000313" key="2">
    <source>
        <dbReference type="Proteomes" id="UP000053780"/>
    </source>
</evidence>
<dbReference type="VEuPathDB" id="MicrosporidiaDB:NAPIS_ORF00512"/>
<proteinExistence type="predicted"/>
<name>T0LC91_9MICR</name>
<dbReference type="HOGENOM" id="CLU_2121738_0_0_1"/>
<dbReference type="EMBL" id="KE647065">
    <property type="protein sequence ID" value="EQB61914.1"/>
    <property type="molecule type" value="Genomic_DNA"/>
</dbReference>
<evidence type="ECO:0000313" key="1">
    <source>
        <dbReference type="EMBL" id="EQB61914.1"/>
    </source>
</evidence>
<accession>T0LC91</accession>
<dbReference type="AlphaFoldDB" id="T0LC91"/>
<reference evidence="1 2" key="1">
    <citation type="journal article" date="2013" name="BMC Genomics">
        <title>Genome sequencing and comparative genomics of honey bee microsporidia, Nosema apis reveal novel insights into host-parasite interactions.</title>
        <authorList>
            <person name="Chen Yp."/>
            <person name="Pettis J.S."/>
            <person name="Zhao Y."/>
            <person name="Liu X."/>
            <person name="Tallon L.J."/>
            <person name="Sadzewicz L.D."/>
            <person name="Li R."/>
            <person name="Zheng H."/>
            <person name="Huang S."/>
            <person name="Zhang X."/>
            <person name="Hamilton M.C."/>
            <person name="Pernal S.F."/>
            <person name="Melathopoulos A.P."/>
            <person name="Yan X."/>
            <person name="Evans J.D."/>
        </authorList>
    </citation>
    <scope>NUCLEOTIDE SEQUENCE [LARGE SCALE GENOMIC DNA]</scope>
    <source>
        <strain evidence="1 2">BRL 01</strain>
    </source>
</reference>
<gene>
    <name evidence="1" type="ORF">NAPIS_ORF00512</name>
</gene>
<protein>
    <submittedName>
        <fullName evidence="1">Uncharacterized protein</fullName>
    </submittedName>
</protein>
<dbReference type="Proteomes" id="UP000053780">
    <property type="component" value="Unassembled WGS sequence"/>
</dbReference>
<sequence>MNNNSTNPKNNPLIWDTESSEEEHTVFNKMKFLNKSVDNLINENISDLINEMKFGNKKTRDEEYEREECVEEYKRGDCNEEYERESCNEIYKRGECDEIIIDEEYKKKMKMFLI</sequence>
<organism evidence="1 2">
    <name type="scientific">Vairimorpha apis BRL 01</name>
    <dbReference type="NCBI Taxonomy" id="1037528"/>
    <lineage>
        <taxon>Eukaryota</taxon>
        <taxon>Fungi</taxon>
        <taxon>Fungi incertae sedis</taxon>
        <taxon>Microsporidia</taxon>
        <taxon>Nosematidae</taxon>
        <taxon>Vairimorpha</taxon>
    </lineage>
</organism>
<keyword evidence="2" id="KW-1185">Reference proteome</keyword>